<feature type="compositionally biased region" description="Polar residues" evidence="1">
    <location>
        <begin position="1"/>
        <end position="12"/>
    </location>
</feature>
<dbReference type="Proteomes" id="UP000261640">
    <property type="component" value="Unplaced"/>
</dbReference>
<evidence type="ECO:0000256" key="1">
    <source>
        <dbReference type="SAM" id="MobiDB-lite"/>
    </source>
</evidence>
<protein>
    <submittedName>
        <fullName evidence="2">Uncharacterized protein</fullName>
    </submittedName>
</protein>
<reference evidence="2" key="2">
    <citation type="submission" date="2025-09" db="UniProtKB">
        <authorList>
            <consortium name="Ensembl"/>
        </authorList>
    </citation>
    <scope>IDENTIFICATION</scope>
</reference>
<organism evidence="2 3">
    <name type="scientific">Mastacembelus armatus</name>
    <name type="common">zig-zag eel</name>
    <dbReference type="NCBI Taxonomy" id="205130"/>
    <lineage>
        <taxon>Eukaryota</taxon>
        <taxon>Metazoa</taxon>
        <taxon>Chordata</taxon>
        <taxon>Craniata</taxon>
        <taxon>Vertebrata</taxon>
        <taxon>Euteleostomi</taxon>
        <taxon>Actinopterygii</taxon>
        <taxon>Neopterygii</taxon>
        <taxon>Teleostei</taxon>
        <taxon>Neoteleostei</taxon>
        <taxon>Acanthomorphata</taxon>
        <taxon>Anabantaria</taxon>
        <taxon>Synbranchiformes</taxon>
        <taxon>Mastacembelidae</taxon>
        <taxon>Mastacembelus</taxon>
    </lineage>
</organism>
<keyword evidence="3" id="KW-1185">Reference proteome</keyword>
<accession>A0A7N8YFU5</accession>
<proteinExistence type="predicted"/>
<sequence length="113" mass="12374">MIQGVQQDQNLVGQEAEQDPSNPDTEANPTCPKGPSLPSRGQRSGEGEVSVYTYKCKKQHTAVIIHPNDNVDNLAHGLSKPPMELVYNGCHPECITKQTPIQYCHVACVHLVI</sequence>
<dbReference type="InParanoid" id="A0A7N8YFU5"/>
<evidence type="ECO:0000313" key="3">
    <source>
        <dbReference type="Proteomes" id="UP000261640"/>
    </source>
</evidence>
<dbReference type="GeneTree" id="ENSGT00990000204015"/>
<dbReference type="Ensembl" id="ENSMAMT00000049552.1">
    <property type="protein sequence ID" value="ENSMAMP00000064960.1"/>
    <property type="gene ID" value="ENSMAMG00000028625.1"/>
</dbReference>
<evidence type="ECO:0000313" key="2">
    <source>
        <dbReference type="Ensembl" id="ENSMAMP00000064960.1"/>
    </source>
</evidence>
<feature type="region of interest" description="Disordered" evidence="1">
    <location>
        <begin position="1"/>
        <end position="48"/>
    </location>
</feature>
<name>A0A7N8YFU5_9TELE</name>
<reference evidence="2" key="1">
    <citation type="submission" date="2025-08" db="UniProtKB">
        <authorList>
            <consortium name="Ensembl"/>
        </authorList>
    </citation>
    <scope>IDENTIFICATION</scope>
</reference>
<feature type="compositionally biased region" description="Polar residues" evidence="1">
    <location>
        <begin position="19"/>
        <end position="28"/>
    </location>
</feature>
<dbReference type="AlphaFoldDB" id="A0A7N8YFU5"/>